<accession>A0A316V554</accession>
<dbReference type="InterPro" id="IPR036188">
    <property type="entry name" value="FAD/NAD-bd_sf"/>
</dbReference>
<dbReference type="Gene3D" id="3.50.50.100">
    <property type="match status" value="1"/>
</dbReference>
<protein>
    <submittedName>
        <fullName evidence="2">FAD/NAD(P)-binding domain-containing protein</fullName>
    </submittedName>
</protein>
<evidence type="ECO:0000259" key="1">
    <source>
        <dbReference type="Pfam" id="PF07992"/>
    </source>
</evidence>
<evidence type="ECO:0000313" key="2">
    <source>
        <dbReference type="EMBL" id="PWN32670.1"/>
    </source>
</evidence>
<name>A0A316V554_9BASI</name>
<dbReference type="AlphaFoldDB" id="A0A316V554"/>
<dbReference type="OrthoDB" id="202203at2759"/>
<organism evidence="2 3">
    <name type="scientific">Meira miltonrushii</name>
    <dbReference type="NCBI Taxonomy" id="1280837"/>
    <lineage>
        <taxon>Eukaryota</taxon>
        <taxon>Fungi</taxon>
        <taxon>Dikarya</taxon>
        <taxon>Basidiomycota</taxon>
        <taxon>Ustilaginomycotina</taxon>
        <taxon>Exobasidiomycetes</taxon>
        <taxon>Exobasidiales</taxon>
        <taxon>Brachybasidiaceae</taxon>
        <taxon>Meira</taxon>
    </lineage>
</organism>
<dbReference type="RefSeq" id="XP_025352972.1">
    <property type="nucleotide sequence ID" value="XM_025501088.1"/>
</dbReference>
<dbReference type="EMBL" id="KZ819605">
    <property type="protein sequence ID" value="PWN32670.1"/>
    <property type="molecule type" value="Genomic_DNA"/>
</dbReference>
<dbReference type="PRINTS" id="PR00368">
    <property type="entry name" value="FADPNR"/>
</dbReference>
<dbReference type="GO" id="GO:0050660">
    <property type="term" value="F:flavin adenine dinucleotide binding"/>
    <property type="evidence" value="ECO:0007669"/>
    <property type="project" value="TreeGrafter"/>
</dbReference>
<evidence type="ECO:0000313" key="3">
    <source>
        <dbReference type="Proteomes" id="UP000245771"/>
    </source>
</evidence>
<dbReference type="PANTHER" id="PTHR43735">
    <property type="entry name" value="APOPTOSIS-INDUCING FACTOR 1"/>
    <property type="match status" value="1"/>
</dbReference>
<sequence length="439" mass="48097">MTHTKHQIRSMATEAEPGLKTVLVAGGSYAGHEAVRILSETLPETHKIVLLERNSHFNHVYVFPRYSVVDGHTHKAFIPYTNIFGSSLEGSRHDLVQGTLLNINPPAQTSRDGESGIATFMQNNEEKSLPFDYLVYALGSYRPGSIDLWKSAYSGNKVDGIENVTEIRKSVEAAKNIVIVGSGPLGIEFAADIADHYTGAEAKNVTLLSSSVKLLPKLKDEVHERTYEWLSQHGVNVLLGERLAEQSQDANGDINVKTNKGNTIQADLVLDCTGLKANTAPLKPILGDNWLDQTPAWTNDKLQLLNVSPDEDPNKIRSFDKIYIAGDAGHAFGAHKNGANAREQAGIASRNICRQIAITQQQSTNPESSSWAKKFLAENGEQPDVYKPGPISIKVSLGLKDAISQGAYGVAYRKGEGRPDMNVEKHWIKRGLSLDEMHL</sequence>
<dbReference type="InParanoid" id="A0A316V554"/>
<feature type="domain" description="FAD/NAD(P)-binding" evidence="1">
    <location>
        <begin position="21"/>
        <end position="282"/>
    </location>
</feature>
<dbReference type="SUPFAM" id="SSF51905">
    <property type="entry name" value="FAD/NAD(P)-binding domain"/>
    <property type="match status" value="1"/>
</dbReference>
<proteinExistence type="predicted"/>
<keyword evidence="3" id="KW-1185">Reference proteome</keyword>
<dbReference type="STRING" id="1280837.A0A316V554"/>
<dbReference type="PANTHER" id="PTHR43735:SF2">
    <property type="entry name" value="FE-REGULATED PROTEIN 8"/>
    <property type="match status" value="1"/>
</dbReference>
<dbReference type="GeneID" id="37022869"/>
<gene>
    <name evidence="2" type="ORF">FA14DRAFT_181350</name>
</gene>
<reference evidence="2 3" key="1">
    <citation type="journal article" date="2018" name="Mol. Biol. Evol.">
        <title>Broad Genomic Sampling Reveals a Smut Pathogenic Ancestry of the Fungal Clade Ustilaginomycotina.</title>
        <authorList>
            <person name="Kijpornyongpan T."/>
            <person name="Mondo S.J."/>
            <person name="Barry K."/>
            <person name="Sandor L."/>
            <person name="Lee J."/>
            <person name="Lipzen A."/>
            <person name="Pangilinan J."/>
            <person name="LaButti K."/>
            <person name="Hainaut M."/>
            <person name="Henrissat B."/>
            <person name="Grigoriev I.V."/>
            <person name="Spatafora J.W."/>
            <person name="Aime M.C."/>
        </authorList>
    </citation>
    <scope>NUCLEOTIDE SEQUENCE [LARGE SCALE GENOMIC DNA]</scope>
    <source>
        <strain evidence="2 3">MCA 3882</strain>
    </source>
</reference>
<dbReference type="GO" id="GO:0004174">
    <property type="term" value="F:electron-transferring-flavoprotein dehydrogenase activity"/>
    <property type="evidence" value="ECO:0007669"/>
    <property type="project" value="TreeGrafter"/>
</dbReference>
<dbReference type="InterPro" id="IPR023753">
    <property type="entry name" value="FAD/NAD-binding_dom"/>
</dbReference>
<dbReference type="Pfam" id="PF07992">
    <property type="entry name" value="Pyr_redox_2"/>
    <property type="match status" value="1"/>
</dbReference>
<dbReference type="GO" id="GO:0005737">
    <property type="term" value="C:cytoplasm"/>
    <property type="evidence" value="ECO:0007669"/>
    <property type="project" value="TreeGrafter"/>
</dbReference>
<dbReference type="Proteomes" id="UP000245771">
    <property type="component" value="Unassembled WGS sequence"/>
</dbReference>